<dbReference type="Pfam" id="PF03357">
    <property type="entry name" value="Snf7"/>
    <property type="match status" value="1"/>
</dbReference>
<dbReference type="AlphaFoldDB" id="Q9U2F6"/>
<dbReference type="GO" id="GO:0005771">
    <property type="term" value="C:multivesicular body"/>
    <property type="evidence" value="ECO:0000318"/>
    <property type="project" value="GO_Central"/>
</dbReference>
<dbReference type="IntAct" id="Q9U2F6">
    <property type="interactions" value="1"/>
</dbReference>
<dbReference type="Proteomes" id="UP000001940">
    <property type="component" value="Chromosome II"/>
</dbReference>
<feature type="region of interest" description="Disordered" evidence="3">
    <location>
        <begin position="191"/>
        <end position="237"/>
    </location>
</feature>
<evidence type="ECO:0000313" key="4">
    <source>
        <dbReference type="EMBL" id="CAB60355.1"/>
    </source>
</evidence>
<dbReference type="GeneID" id="174908"/>
<accession>Q9U2F6</accession>
<dbReference type="InParanoid" id="Q9U2F6"/>
<dbReference type="GO" id="GO:0032509">
    <property type="term" value="P:endosome transport via multivesicular body sorting pathway"/>
    <property type="evidence" value="ECO:0000318"/>
    <property type="project" value="GO_Central"/>
</dbReference>
<dbReference type="AGR" id="WB:WBGene00012903"/>
<dbReference type="KEGG" id="cel:CELE_Y46G5A.12"/>
<reference evidence="4 5" key="1">
    <citation type="journal article" date="1998" name="Science">
        <title>Genome sequence of the nematode C. elegans: a platform for investigating biology.</title>
        <authorList>
            <consortium name="The C. elegans sequencing consortium"/>
            <person name="Sulson J.E."/>
            <person name="Waterston R."/>
        </authorList>
    </citation>
    <scope>NUCLEOTIDE SEQUENCE [LARGE SCALE GENOMIC DNA]</scope>
    <source>
        <strain evidence="4 5">Bristol N2</strain>
    </source>
</reference>
<dbReference type="OMA" id="KMAKMNQ"/>
<dbReference type="Reactome" id="R-CEL-432720">
    <property type="pathway name" value="Lysosome Vesicle Biogenesis"/>
</dbReference>
<dbReference type="RefSeq" id="NP_496717.1">
    <property type="nucleotide sequence ID" value="NM_064316.7"/>
</dbReference>
<dbReference type="GO" id="GO:0045324">
    <property type="term" value="P:late endosome to vacuole transport"/>
    <property type="evidence" value="ECO:0000318"/>
    <property type="project" value="GO_Central"/>
</dbReference>
<protein>
    <submittedName>
        <fullName evidence="4">Charged multivesicular body protein 2a</fullName>
    </submittedName>
</protein>
<dbReference type="Gene3D" id="6.10.140.1230">
    <property type="match status" value="1"/>
</dbReference>
<feature type="coiled-coil region" evidence="2">
    <location>
        <begin position="12"/>
        <end position="46"/>
    </location>
</feature>
<dbReference type="GO" id="GO:0000815">
    <property type="term" value="C:ESCRT III complex"/>
    <property type="evidence" value="ECO:0000318"/>
    <property type="project" value="GO_Central"/>
</dbReference>
<dbReference type="UCSC" id="Y46G5A.12.1">
    <property type="organism name" value="c. elegans"/>
</dbReference>
<organism evidence="4 5">
    <name type="scientific">Caenorhabditis elegans</name>
    <dbReference type="NCBI Taxonomy" id="6239"/>
    <lineage>
        <taxon>Eukaryota</taxon>
        <taxon>Metazoa</taxon>
        <taxon>Ecdysozoa</taxon>
        <taxon>Nematoda</taxon>
        <taxon>Chromadorea</taxon>
        <taxon>Rhabditida</taxon>
        <taxon>Rhabditina</taxon>
        <taxon>Rhabditomorpha</taxon>
        <taxon>Rhabditoidea</taxon>
        <taxon>Rhabditidae</taxon>
        <taxon>Peloderinae</taxon>
        <taxon>Caenorhabditis</taxon>
    </lineage>
</organism>
<evidence type="ECO:0000256" key="1">
    <source>
        <dbReference type="ARBA" id="ARBA00006190"/>
    </source>
</evidence>
<gene>
    <name evidence="4 6" type="primary">vps-2</name>
    <name evidence="4" type="ORF">CELE_Y46G5A.12</name>
    <name evidence="6" type="ORF">Y46G5A.12</name>
</gene>
<dbReference type="FunCoup" id="Q9U2F6">
    <property type="interactions" value="3274"/>
</dbReference>
<dbReference type="GO" id="GO:0005737">
    <property type="term" value="C:cytoplasm"/>
    <property type="evidence" value="ECO:0007005"/>
    <property type="project" value="WormBase"/>
</dbReference>
<evidence type="ECO:0000256" key="3">
    <source>
        <dbReference type="SAM" id="MobiDB-lite"/>
    </source>
</evidence>
<feature type="compositionally biased region" description="Gly residues" evidence="3">
    <location>
        <begin position="205"/>
        <end position="221"/>
    </location>
</feature>
<comment type="similarity">
    <text evidence="1">Belongs to the SNF7 family.</text>
</comment>
<keyword evidence="2" id="KW-0175">Coiled coil</keyword>
<proteinExistence type="evidence at protein level"/>
<evidence type="ECO:0007829" key="7">
    <source>
        <dbReference type="PeptideAtlas" id="Q9U2F6"/>
    </source>
</evidence>
<dbReference type="HOGENOM" id="CLU_069208_1_1_1"/>
<feature type="compositionally biased region" description="Basic and acidic residues" evidence="3">
    <location>
        <begin position="227"/>
        <end position="237"/>
    </location>
</feature>
<dbReference type="GO" id="GO:0015031">
    <property type="term" value="P:protein transport"/>
    <property type="evidence" value="ECO:0000318"/>
    <property type="project" value="GO_Central"/>
</dbReference>
<dbReference type="PaxDb" id="6239-Y46G5A.12"/>
<dbReference type="Reactome" id="R-CEL-917729">
    <property type="pathway name" value="Endosomal Sorting Complex Required For Transport (ESCRT)"/>
</dbReference>
<dbReference type="PANTHER" id="PTHR10476">
    <property type="entry name" value="CHARGED MULTIVESICULAR BODY PROTEIN"/>
    <property type="match status" value="1"/>
</dbReference>
<dbReference type="Bgee" id="WBGene00012903">
    <property type="expression patterns" value="Expressed in germ line (C elegans) and 4 other cell types or tissues"/>
</dbReference>
<dbReference type="PeptideAtlas" id="Q9U2F6"/>
<dbReference type="Reactome" id="R-CEL-9668328">
    <property type="pathway name" value="Sealing of the nuclear envelope (NE) by ESCRT-III"/>
</dbReference>
<dbReference type="EMBL" id="BX284602">
    <property type="protein sequence ID" value="CAB60355.1"/>
    <property type="molecule type" value="Genomic_DNA"/>
</dbReference>
<dbReference type="SMR" id="Q9U2F6"/>
<dbReference type="Reactome" id="R-CEL-1632852">
    <property type="pathway name" value="Macroautophagy"/>
</dbReference>
<name>Q9U2F6_CAEEL</name>
<dbReference type="CTD" id="174908"/>
<dbReference type="InterPro" id="IPR005024">
    <property type="entry name" value="Snf7_fam"/>
</dbReference>
<dbReference type="PhylomeDB" id="Q9U2F6"/>
<keyword evidence="7" id="KW-1267">Proteomics identification</keyword>
<evidence type="ECO:0000256" key="2">
    <source>
        <dbReference type="SAM" id="Coils"/>
    </source>
</evidence>
<evidence type="ECO:0000313" key="6">
    <source>
        <dbReference type="WormBase" id="Y46G5A.12"/>
    </source>
</evidence>
<dbReference type="STRING" id="6239.Y46G5A.12.1"/>
<dbReference type="eggNOG" id="KOG3230">
    <property type="taxonomic scope" value="Eukaryota"/>
</dbReference>
<evidence type="ECO:0000313" key="5">
    <source>
        <dbReference type="Proteomes" id="UP000001940"/>
    </source>
</evidence>
<dbReference type="OrthoDB" id="10252926at2759"/>
<sequence>MDFLFGRRKTPAELLRQNQRALNKAIRELDRERARMEAQEKKVIADIKNMAKKNQMDSVKVMAKDLVRTRRYIKKFIVMKANIQAVSLKVQTLKSQDAMASAMKGVTKAMQSMNRQLNLPQIQKIMMEFEKQSEIMDMKEEVMGDAIDDALGDAGDEEETDQIVNQVLDELGIQMGEEMAGLPSAAGGLNAGGERIGGRQAVAAGGSGGAHHGAGGAGGGNDVDDDLQARLDQLRRE</sequence>
<dbReference type="WormBase" id="Y46G5A.12">
    <property type="protein sequence ID" value="CE21987"/>
    <property type="gene ID" value="WBGene00012903"/>
    <property type="gene designation" value="vps-2"/>
</dbReference>
<keyword evidence="5" id="KW-1185">Reference proteome</keyword>